<feature type="signal peptide" evidence="1">
    <location>
        <begin position="1"/>
        <end position="19"/>
    </location>
</feature>
<feature type="chain" id="PRO_5014344831" evidence="1">
    <location>
        <begin position="20"/>
        <end position="167"/>
    </location>
</feature>
<name>A0A2J6QUE3_HYAVF</name>
<dbReference type="Proteomes" id="UP000235786">
    <property type="component" value="Unassembled WGS sequence"/>
</dbReference>
<organism evidence="2 3">
    <name type="scientific">Hyaloscypha variabilis (strain UAMH 11265 / GT02V1 / F)</name>
    <name type="common">Meliniomyces variabilis</name>
    <dbReference type="NCBI Taxonomy" id="1149755"/>
    <lineage>
        <taxon>Eukaryota</taxon>
        <taxon>Fungi</taxon>
        <taxon>Dikarya</taxon>
        <taxon>Ascomycota</taxon>
        <taxon>Pezizomycotina</taxon>
        <taxon>Leotiomycetes</taxon>
        <taxon>Helotiales</taxon>
        <taxon>Hyaloscyphaceae</taxon>
        <taxon>Hyaloscypha</taxon>
        <taxon>Hyaloscypha variabilis</taxon>
    </lineage>
</organism>
<evidence type="ECO:0000313" key="3">
    <source>
        <dbReference type="Proteomes" id="UP000235786"/>
    </source>
</evidence>
<keyword evidence="3" id="KW-1185">Reference proteome</keyword>
<evidence type="ECO:0000313" key="2">
    <source>
        <dbReference type="EMBL" id="PMD29886.1"/>
    </source>
</evidence>
<gene>
    <name evidence="2" type="ORF">L207DRAFT_231855</name>
</gene>
<protein>
    <submittedName>
        <fullName evidence="2">Uncharacterized protein</fullName>
    </submittedName>
</protein>
<evidence type="ECO:0000256" key="1">
    <source>
        <dbReference type="SAM" id="SignalP"/>
    </source>
</evidence>
<dbReference type="EMBL" id="KZ613970">
    <property type="protein sequence ID" value="PMD29886.1"/>
    <property type="molecule type" value="Genomic_DNA"/>
</dbReference>
<dbReference type="AlphaFoldDB" id="A0A2J6QUE3"/>
<proteinExistence type="predicted"/>
<keyword evidence="1" id="KW-0732">Signal</keyword>
<sequence length="167" mass="18550">MRCIFLMGKFLFLVIELSGVKPIQMLRRLLDQRSPNPIHHPLRALGRSWKVDHQGTLKPVLFASRLHVLLILDLLSVSIICIHLPIHATLFLDDGYSLLDNVCFLGLSCQSRAPNSCNSFPPPTMGIPFLTTFASLACRASHLYPPPNSCNSCRDKSKLDAASDSLL</sequence>
<reference evidence="2 3" key="1">
    <citation type="submission" date="2016-04" db="EMBL/GenBank/DDBJ databases">
        <title>A degradative enzymes factory behind the ericoid mycorrhizal symbiosis.</title>
        <authorList>
            <consortium name="DOE Joint Genome Institute"/>
            <person name="Martino E."/>
            <person name="Morin E."/>
            <person name="Grelet G."/>
            <person name="Kuo A."/>
            <person name="Kohler A."/>
            <person name="Daghino S."/>
            <person name="Barry K."/>
            <person name="Choi C."/>
            <person name="Cichocki N."/>
            <person name="Clum A."/>
            <person name="Copeland A."/>
            <person name="Hainaut M."/>
            <person name="Haridas S."/>
            <person name="Labutti K."/>
            <person name="Lindquist E."/>
            <person name="Lipzen A."/>
            <person name="Khouja H.-R."/>
            <person name="Murat C."/>
            <person name="Ohm R."/>
            <person name="Olson A."/>
            <person name="Spatafora J."/>
            <person name="Veneault-Fourrey C."/>
            <person name="Henrissat B."/>
            <person name="Grigoriev I."/>
            <person name="Martin F."/>
            <person name="Perotto S."/>
        </authorList>
    </citation>
    <scope>NUCLEOTIDE SEQUENCE [LARGE SCALE GENOMIC DNA]</scope>
    <source>
        <strain evidence="2 3">F</strain>
    </source>
</reference>
<accession>A0A2J6QUE3</accession>